<evidence type="ECO:0000313" key="2">
    <source>
        <dbReference type="Proteomes" id="UP001237642"/>
    </source>
</evidence>
<dbReference type="EMBL" id="JAUIZM010000005">
    <property type="protein sequence ID" value="KAK1382352.1"/>
    <property type="molecule type" value="Genomic_DNA"/>
</dbReference>
<organism evidence="1 2">
    <name type="scientific">Heracleum sosnowskyi</name>
    <dbReference type="NCBI Taxonomy" id="360622"/>
    <lineage>
        <taxon>Eukaryota</taxon>
        <taxon>Viridiplantae</taxon>
        <taxon>Streptophyta</taxon>
        <taxon>Embryophyta</taxon>
        <taxon>Tracheophyta</taxon>
        <taxon>Spermatophyta</taxon>
        <taxon>Magnoliopsida</taxon>
        <taxon>eudicotyledons</taxon>
        <taxon>Gunneridae</taxon>
        <taxon>Pentapetalae</taxon>
        <taxon>asterids</taxon>
        <taxon>campanulids</taxon>
        <taxon>Apiales</taxon>
        <taxon>Apiaceae</taxon>
        <taxon>Apioideae</taxon>
        <taxon>apioid superclade</taxon>
        <taxon>Tordylieae</taxon>
        <taxon>Tordyliinae</taxon>
        <taxon>Heracleum</taxon>
    </lineage>
</organism>
<dbReference type="AlphaFoldDB" id="A0AAD8MRH6"/>
<protein>
    <submittedName>
        <fullName evidence="1">Uncharacterized protein</fullName>
    </submittedName>
</protein>
<dbReference type="Proteomes" id="UP001237642">
    <property type="component" value="Unassembled WGS sequence"/>
</dbReference>
<proteinExistence type="predicted"/>
<reference evidence="1" key="1">
    <citation type="submission" date="2023-02" db="EMBL/GenBank/DDBJ databases">
        <title>Genome of toxic invasive species Heracleum sosnowskyi carries increased number of genes despite the absence of recent whole-genome duplications.</title>
        <authorList>
            <person name="Schelkunov M."/>
            <person name="Shtratnikova V."/>
            <person name="Makarenko M."/>
            <person name="Klepikova A."/>
            <person name="Omelchenko D."/>
            <person name="Novikova G."/>
            <person name="Obukhova E."/>
            <person name="Bogdanov V."/>
            <person name="Penin A."/>
            <person name="Logacheva M."/>
        </authorList>
    </citation>
    <scope>NUCLEOTIDE SEQUENCE</scope>
    <source>
        <strain evidence="1">Hsosn_3</strain>
        <tissue evidence="1">Leaf</tissue>
    </source>
</reference>
<reference evidence="1" key="2">
    <citation type="submission" date="2023-05" db="EMBL/GenBank/DDBJ databases">
        <authorList>
            <person name="Schelkunov M.I."/>
        </authorList>
    </citation>
    <scope>NUCLEOTIDE SEQUENCE</scope>
    <source>
        <strain evidence="1">Hsosn_3</strain>
        <tissue evidence="1">Leaf</tissue>
    </source>
</reference>
<keyword evidence="2" id="KW-1185">Reference proteome</keyword>
<accession>A0AAD8MRH6</accession>
<gene>
    <name evidence="1" type="ORF">POM88_020087</name>
</gene>
<evidence type="ECO:0000313" key="1">
    <source>
        <dbReference type="EMBL" id="KAK1382352.1"/>
    </source>
</evidence>
<sequence>MKPCLPNAYACLGNKTKLACYSLVEREHMSITLLLPVDTSKTEACYNLICQKVCATSKTISLRGQCRVSVIPRSSRRLYTLFEDDDRGVRKQKLLLVGSIYDCSPRELINALLGHWSTQLLILHAASLLV</sequence>
<comment type="caution">
    <text evidence="1">The sequence shown here is derived from an EMBL/GenBank/DDBJ whole genome shotgun (WGS) entry which is preliminary data.</text>
</comment>
<name>A0AAD8MRH6_9APIA</name>